<feature type="non-terminal residue" evidence="1">
    <location>
        <position position="1"/>
    </location>
</feature>
<proteinExistence type="predicted"/>
<gene>
    <name evidence="1" type="ORF">LCGC14_2849030</name>
</gene>
<evidence type="ECO:0000313" key="1">
    <source>
        <dbReference type="EMBL" id="KKK77894.1"/>
    </source>
</evidence>
<dbReference type="AlphaFoldDB" id="A0A0F9AHB5"/>
<name>A0A0F9AHB5_9ZZZZ</name>
<dbReference type="EMBL" id="LAZR01054737">
    <property type="protein sequence ID" value="KKK77894.1"/>
    <property type="molecule type" value="Genomic_DNA"/>
</dbReference>
<comment type="caution">
    <text evidence="1">The sequence shown here is derived from an EMBL/GenBank/DDBJ whole genome shotgun (WGS) entry which is preliminary data.</text>
</comment>
<protein>
    <submittedName>
        <fullName evidence="1">Uncharacterized protein</fullName>
    </submittedName>
</protein>
<reference evidence="1" key="1">
    <citation type="journal article" date="2015" name="Nature">
        <title>Complex archaea that bridge the gap between prokaryotes and eukaryotes.</title>
        <authorList>
            <person name="Spang A."/>
            <person name="Saw J.H."/>
            <person name="Jorgensen S.L."/>
            <person name="Zaremba-Niedzwiedzka K."/>
            <person name="Martijn J."/>
            <person name="Lind A.E."/>
            <person name="van Eijk R."/>
            <person name="Schleper C."/>
            <person name="Guy L."/>
            <person name="Ettema T.J."/>
        </authorList>
    </citation>
    <scope>NUCLEOTIDE SEQUENCE</scope>
</reference>
<sequence length="28" mass="3245">YKPDCQIGDAIENHLELLEARKKKEGVF</sequence>
<accession>A0A0F9AHB5</accession>
<organism evidence="1">
    <name type="scientific">marine sediment metagenome</name>
    <dbReference type="NCBI Taxonomy" id="412755"/>
    <lineage>
        <taxon>unclassified sequences</taxon>
        <taxon>metagenomes</taxon>
        <taxon>ecological metagenomes</taxon>
    </lineage>
</organism>